<evidence type="ECO:0000313" key="4">
    <source>
        <dbReference type="EMBL" id="KAK2189414.1"/>
    </source>
</evidence>
<accession>A0AAD9UH78</accession>
<dbReference type="GO" id="GO:0005737">
    <property type="term" value="C:cytoplasm"/>
    <property type="evidence" value="ECO:0007669"/>
    <property type="project" value="TreeGrafter"/>
</dbReference>
<dbReference type="EMBL" id="JAODUO010000107">
    <property type="protein sequence ID" value="KAK2189414.1"/>
    <property type="molecule type" value="Genomic_DNA"/>
</dbReference>
<feature type="region of interest" description="Disordered" evidence="2">
    <location>
        <begin position="552"/>
        <end position="587"/>
    </location>
</feature>
<protein>
    <recommendedName>
        <fullName evidence="3">Protein kinase domain-containing protein</fullName>
    </recommendedName>
</protein>
<dbReference type="SUPFAM" id="SSF56112">
    <property type="entry name" value="Protein kinase-like (PK-like)"/>
    <property type="match status" value="1"/>
</dbReference>
<dbReference type="InterPro" id="IPR011009">
    <property type="entry name" value="Kinase-like_dom_sf"/>
</dbReference>
<feature type="coiled-coil region" evidence="1">
    <location>
        <begin position="237"/>
        <end position="278"/>
    </location>
</feature>
<dbReference type="Gene3D" id="1.10.510.10">
    <property type="entry name" value="Transferase(Phosphotransferase) domain 1"/>
    <property type="match status" value="1"/>
</dbReference>
<gene>
    <name evidence="4" type="ORF">NP493_107g04029</name>
</gene>
<dbReference type="GO" id="GO:0005524">
    <property type="term" value="F:ATP binding"/>
    <property type="evidence" value="ECO:0007669"/>
    <property type="project" value="InterPro"/>
</dbReference>
<dbReference type="GO" id="GO:0004674">
    <property type="term" value="F:protein serine/threonine kinase activity"/>
    <property type="evidence" value="ECO:0007669"/>
    <property type="project" value="TreeGrafter"/>
</dbReference>
<evidence type="ECO:0000256" key="1">
    <source>
        <dbReference type="SAM" id="Coils"/>
    </source>
</evidence>
<feature type="compositionally biased region" description="Acidic residues" evidence="2">
    <location>
        <begin position="477"/>
        <end position="487"/>
    </location>
</feature>
<dbReference type="InterPro" id="IPR051681">
    <property type="entry name" value="Ser/Thr_Kinases-Pseudokinases"/>
</dbReference>
<sequence length="587" mass="66281">MEYCPYGQLYEVLRDGKQLPPSLLYDWARQITNGMAYLHTHKIIHRDLKSPNVLISKGDVAKISDFGTSREWNVKSTKMSFAGTVAWMAPEVSCQMPCFLLIYEITTQGILKEPYSSRRSFGVVLWELLTHEIPYKDVDSSAIIWGVGSKSLHLPVPSSCPDGFKLLMRQCWSSKPKNRPSFRQIQTHLEIASPDWLNIEPASFWQLQVHWKTEVREKLQNIKSDGKTGPIMEEELISRRREELRHAQDVREHYERKLDRANNLYMELTAVMLQLEKREQDLVKREEALRLYKAKTHKNLLQPVIRAQERIEHFSKKKLHKCISASGDSPPTSAISSHPGAMQHSSQVTTTSPVASSSVSLVMRASPTRNRRRSRYRHNNSPVSSSTASLVGILKIPAKHSTNAAPTVNIQSNPVADGRHDNMYVSPSSGRLRQYGPGTASSQLLSSDDEEEENENSERYPRRNSCNSRRSLSSSDNNDDDDDDDGISEGNTSERSRHEGGSRLFSSLSSENLQQELSKCASDGLSDKENVVRRMKHKVNNIPGRLQTISLDAGFSSSDDSTDLTLAPPTLKSRSPVRAQTRTQQAW</sequence>
<feature type="compositionally biased region" description="Polar residues" evidence="2">
    <location>
        <begin position="578"/>
        <end position="587"/>
    </location>
</feature>
<dbReference type="InterPro" id="IPR008271">
    <property type="entry name" value="Ser/Thr_kinase_AS"/>
</dbReference>
<dbReference type="PANTHER" id="PTHR44329">
    <property type="entry name" value="SERINE/THREONINE-PROTEIN KINASE TNNI3K-RELATED"/>
    <property type="match status" value="1"/>
</dbReference>
<dbReference type="PROSITE" id="PS50011">
    <property type="entry name" value="PROTEIN_KINASE_DOM"/>
    <property type="match status" value="1"/>
</dbReference>
<dbReference type="InterPro" id="IPR000719">
    <property type="entry name" value="Prot_kinase_dom"/>
</dbReference>
<feature type="domain" description="Protein kinase" evidence="3">
    <location>
        <begin position="1"/>
        <end position="191"/>
    </location>
</feature>
<dbReference type="Pfam" id="PF07714">
    <property type="entry name" value="PK_Tyr_Ser-Thr"/>
    <property type="match status" value="1"/>
</dbReference>
<feature type="region of interest" description="Disordered" evidence="2">
    <location>
        <begin position="404"/>
        <end position="507"/>
    </location>
</feature>
<dbReference type="SMART" id="SM00220">
    <property type="entry name" value="S_TKc"/>
    <property type="match status" value="1"/>
</dbReference>
<feature type="compositionally biased region" description="Basic and acidic residues" evidence="2">
    <location>
        <begin position="492"/>
        <end position="501"/>
    </location>
</feature>
<feature type="compositionally biased region" description="Polar residues" evidence="2">
    <location>
        <begin position="326"/>
        <end position="336"/>
    </location>
</feature>
<comment type="caution">
    <text evidence="4">The sequence shown here is derived from an EMBL/GenBank/DDBJ whole genome shotgun (WGS) entry which is preliminary data.</text>
</comment>
<name>A0AAD9UH78_RIDPI</name>
<keyword evidence="5" id="KW-1185">Reference proteome</keyword>
<proteinExistence type="predicted"/>
<evidence type="ECO:0000313" key="5">
    <source>
        <dbReference type="Proteomes" id="UP001209878"/>
    </source>
</evidence>
<feature type="compositionally biased region" description="Polar residues" evidence="2">
    <location>
        <begin position="404"/>
        <end position="414"/>
    </location>
</feature>
<dbReference type="InterPro" id="IPR001245">
    <property type="entry name" value="Ser-Thr/Tyr_kinase_cat_dom"/>
</dbReference>
<reference evidence="4" key="1">
    <citation type="journal article" date="2023" name="Mol. Biol. Evol.">
        <title>Third-Generation Sequencing Reveals the Adaptive Role of the Epigenome in Three Deep-Sea Polychaetes.</title>
        <authorList>
            <person name="Perez M."/>
            <person name="Aroh O."/>
            <person name="Sun Y."/>
            <person name="Lan Y."/>
            <person name="Juniper S.K."/>
            <person name="Young C.R."/>
            <person name="Angers B."/>
            <person name="Qian P.Y."/>
        </authorList>
    </citation>
    <scope>NUCLEOTIDE SEQUENCE</scope>
    <source>
        <strain evidence="4">R07B-5</strain>
    </source>
</reference>
<feature type="region of interest" description="Disordered" evidence="2">
    <location>
        <begin position="322"/>
        <end position="388"/>
    </location>
</feature>
<dbReference type="PROSITE" id="PS00108">
    <property type="entry name" value="PROTEIN_KINASE_ST"/>
    <property type="match status" value="1"/>
</dbReference>
<feature type="compositionally biased region" description="Low complexity" evidence="2">
    <location>
        <begin position="463"/>
        <end position="476"/>
    </location>
</feature>
<keyword evidence="1" id="KW-0175">Coiled coil</keyword>
<feature type="compositionally biased region" description="Low complexity" evidence="2">
    <location>
        <begin position="556"/>
        <end position="566"/>
    </location>
</feature>
<feature type="compositionally biased region" description="Basic residues" evidence="2">
    <location>
        <begin position="369"/>
        <end position="378"/>
    </location>
</feature>
<organism evidence="4 5">
    <name type="scientific">Ridgeia piscesae</name>
    <name type="common">Tubeworm</name>
    <dbReference type="NCBI Taxonomy" id="27915"/>
    <lineage>
        <taxon>Eukaryota</taxon>
        <taxon>Metazoa</taxon>
        <taxon>Spiralia</taxon>
        <taxon>Lophotrochozoa</taxon>
        <taxon>Annelida</taxon>
        <taxon>Polychaeta</taxon>
        <taxon>Sedentaria</taxon>
        <taxon>Canalipalpata</taxon>
        <taxon>Sabellida</taxon>
        <taxon>Siboglinidae</taxon>
        <taxon>Ridgeia</taxon>
    </lineage>
</organism>
<dbReference type="AlphaFoldDB" id="A0AAD9UH78"/>
<evidence type="ECO:0000259" key="3">
    <source>
        <dbReference type="PROSITE" id="PS50011"/>
    </source>
</evidence>
<feature type="compositionally biased region" description="Low complexity" evidence="2">
    <location>
        <begin position="345"/>
        <end position="368"/>
    </location>
</feature>
<evidence type="ECO:0000256" key="2">
    <source>
        <dbReference type="SAM" id="MobiDB-lite"/>
    </source>
</evidence>
<dbReference type="PANTHER" id="PTHR44329:SF304">
    <property type="entry name" value="MITOGEN-ACTIVATED PROTEIN KINASE KINASE KINASE 13-LIKE ISOFORM X1"/>
    <property type="match status" value="1"/>
</dbReference>
<dbReference type="Proteomes" id="UP001209878">
    <property type="component" value="Unassembled WGS sequence"/>
</dbReference>
<dbReference type="PRINTS" id="PR00109">
    <property type="entry name" value="TYRKINASE"/>
</dbReference>